<evidence type="ECO:0000313" key="1">
    <source>
        <dbReference type="EMBL" id="KAF9335183.1"/>
    </source>
</evidence>
<dbReference type="Proteomes" id="UP000696485">
    <property type="component" value="Unassembled WGS sequence"/>
</dbReference>
<name>A0A9P5STN2_9FUNG</name>
<keyword evidence="2" id="KW-1185">Reference proteome</keyword>
<organism evidence="1 2">
    <name type="scientific">Podila minutissima</name>
    <dbReference type="NCBI Taxonomy" id="64525"/>
    <lineage>
        <taxon>Eukaryota</taxon>
        <taxon>Fungi</taxon>
        <taxon>Fungi incertae sedis</taxon>
        <taxon>Mucoromycota</taxon>
        <taxon>Mortierellomycotina</taxon>
        <taxon>Mortierellomycetes</taxon>
        <taxon>Mortierellales</taxon>
        <taxon>Mortierellaceae</taxon>
        <taxon>Podila</taxon>
    </lineage>
</organism>
<accession>A0A9P5STN2</accession>
<reference evidence="1" key="1">
    <citation type="journal article" date="2020" name="Fungal Divers.">
        <title>Resolving the Mortierellaceae phylogeny through synthesis of multi-gene phylogenetics and phylogenomics.</title>
        <authorList>
            <person name="Vandepol N."/>
            <person name="Liber J."/>
            <person name="Desiro A."/>
            <person name="Na H."/>
            <person name="Kennedy M."/>
            <person name="Barry K."/>
            <person name="Grigoriev I.V."/>
            <person name="Miller A.N."/>
            <person name="O'Donnell K."/>
            <person name="Stajich J.E."/>
            <person name="Bonito G."/>
        </authorList>
    </citation>
    <scope>NUCLEOTIDE SEQUENCE</scope>
    <source>
        <strain evidence="1">NVP1</strain>
    </source>
</reference>
<sequence>MPSVPSYQLPIPFELCRNELWHQKPEAEQRISPTVNQDAPHILALIAGDDDFDQDDFDAIDEVHLLRQKSRLESDPYYLSSNDVQDFVSANKQRQILHKQQWLVAQAQILSKIENRSLTVHNKVLKNSHCATKCEATLACGTESSPDYAAGLNSVYPM</sequence>
<protein>
    <submittedName>
        <fullName evidence="1">Uncharacterized protein</fullName>
    </submittedName>
</protein>
<dbReference type="EMBL" id="JAAAUY010000112">
    <property type="protein sequence ID" value="KAF9335183.1"/>
    <property type="molecule type" value="Genomic_DNA"/>
</dbReference>
<gene>
    <name evidence="1" type="ORF">BG006_000710</name>
</gene>
<dbReference type="AlphaFoldDB" id="A0A9P5STN2"/>
<proteinExistence type="predicted"/>
<comment type="caution">
    <text evidence="1">The sequence shown here is derived from an EMBL/GenBank/DDBJ whole genome shotgun (WGS) entry which is preliminary data.</text>
</comment>
<evidence type="ECO:0000313" key="2">
    <source>
        <dbReference type="Proteomes" id="UP000696485"/>
    </source>
</evidence>